<dbReference type="SUPFAM" id="SSF52058">
    <property type="entry name" value="L domain-like"/>
    <property type="match status" value="1"/>
</dbReference>
<dbReference type="SUPFAM" id="SSF81383">
    <property type="entry name" value="F-box domain"/>
    <property type="match status" value="1"/>
</dbReference>
<dbReference type="PROSITE" id="PS50181">
    <property type="entry name" value="FBOX"/>
    <property type="match status" value="1"/>
</dbReference>
<reference evidence="2" key="1">
    <citation type="journal article" date="2021" name="New Phytol.">
        <title>Evolutionary innovations through gain and loss of genes in the ectomycorrhizal Boletales.</title>
        <authorList>
            <person name="Wu G."/>
            <person name="Miyauchi S."/>
            <person name="Morin E."/>
            <person name="Kuo A."/>
            <person name="Drula E."/>
            <person name="Varga T."/>
            <person name="Kohler A."/>
            <person name="Feng B."/>
            <person name="Cao Y."/>
            <person name="Lipzen A."/>
            <person name="Daum C."/>
            <person name="Hundley H."/>
            <person name="Pangilinan J."/>
            <person name="Johnson J."/>
            <person name="Barry K."/>
            <person name="LaButti K."/>
            <person name="Ng V."/>
            <person name="Ahrendt S."/>
            <person name="Min B."/>
            <person name="Choi I.G."/>
            <person name="Park H."/>
            <person name="Plett J.M."/>
            <person name="Magnuson J."/>
            <person name="Spatafora J.W."/>
            <person name="Nagy L.G."/>
            <person name="Henrissat B."/>
            <person name="Grigoriev I.V."/>
            <person name="Yang Z.L."/>
            <person name="Xu J."/>
            <person name="Martin F.M."/>
        </authorList>
    </citation>
    <scope>NUCLEOTIDE SEQUENCE</scope>
    <source>
        <strain evidence="2">KKN 215</strain>
    </source>
</reference>
<evidence type="ECO:0000313" key="3">
    <source>
        <dbReference type="Proteomes" id="UP000813824"/>
    </source>
</evidence>
<dbReference type="Gene3D" id="3.80.10.10">
    <property type="entry name" value="Ribonuclease Inhibitor"/>
    <property type="match status" value="1"/>
</dbReference>
<dbReference type="Gene3D" id="1.20.1280.50">
    <property type="match status" value="1"/>
</dbReference>
<dbReference type="Pfam" id="PF12937">
    <property type="entry name" value="F-box-like"/>
    <property type="match status" value="1"/>
</dbReference>
<dbReference type="EMBL" id="JAEVFJ010000055">
    <property type="protein sequence ID" value="KAH8079810.1"/>
    <property type="molecule type" value="Genomic_DNA"/>
</dbReference>
<dbReference type="Proteomes" id="UP000813824">
    <property type="component" value="Unassembled WGS sequence"/>
</dbReference>
<evidence type="ECO:0000259" key="1">
    <source>
        <dbReference type="PROSITE" id="PS50181"/>
    </source>
</evidence>
<proteinExistence type="predicted"/>
<gene>
    <name evidence="2" type="ORF">BXZ70DRAFT_911023</name>
</gene>
<dbReference type="OrthoDB" id="2269034at2759"/>
<dbReference type="InterPro" id="IPR001810">
    <property type="entry name" value="F-box_dom"/>
</dbReference>
<accession>A0A8K0UE63</accession>
<sequence length="510" mass="56361">MNENPASPSSRIPPEIYLEIFSYLAPQDFTDLNSMKDTIVLGHVCHQWRDLTQRATSSLWSVMNLDWFPRWPTRDLLQRSRNRPLHLALSNSRILDTNAIAAQVHRLRSFRVHFEDRLDSNSSNSLSRLVAVGNAPMLRELTVTVSSFSRAPWPFPLIGIDDPLTSLEVLNANHTSYRFVHSFFRPSLKVLHITNIDNTAASTPARILRALAQMPLLEELAISGITFPSSGTGNDPLGHSVTLASLRSLIFGSNAVAWATILGNLTFPASVLSSMATHGGRLAMRESLRSELTSWQQLTTVCETLASKLAGNGVIGSMPRLDAVAFEDIGMCRVRMSAWLGLHHGDIQTVKPSFLCDFECTLDSGLDVGHALEVFRATVSSSHPDVLCSLQTLSLSAEGFYHKPSTNVFGGTRDYHDLTTLHIESLPTILKSFCRLHRVNTVTPHRDRDPPVASSLPFPKLRLLSLAGYFKEPEERSETPEGVRYPDTYPHVSGDDAMAVAGVGDYWGGH</sequence>
<dbReference type="AlphaFoldDB" id="A0A8K0UE63"/>
<evidence type="ECO:0000313" key="2">
    <source>
        <dbReference type="EMBL" id="KAH8079810.1"/>
    </source>
</evidence>
<organism evidence="2 3">
    <name type="scientific">Cristinia sonorae</name>
    <dbReference type="NCBI Taxonomy" id="1940300"/>
    <lineage>
        <taxon>Eukaryota</taxon>
        <taxon>Fungi</taxon>
        <taxon>Dikarya</taxon>
        <taxon>Basidiomycota</taxon>
        <taxon>Agaricomycotina</taxon>
        <taxon>Agaricomycetes</taxon>
        <taxon>Agaricomycetidae</taxon>
        <taxon>Agaricales</taxon>
        <taxon>Pleurotineae</taxon>
        <taxon>Stephanosporaceae</taxon>
        <taxon>Cristinia</taxon>
    </lineage>
</organism>
<protein>
    <recommendedName>
        <fullName evidence="1">F-box domain-containing protein</fullName>
    </recommendedName>
</protein>
<name>A0A8K0UE63_9AGAR</name>
<feature type="domain" description="F-box" evidence="1">
    <location>
        <begin position="6"/>
        <end position="63"/>
    </location>
</feature>
<dbReference type="InterPro" id="IPR032675">
    <property type="entry name" value="LRR_dom_sf"/>
</dbReference>
<keyword evidence="3" id="KW-1185">Reference proteome</keyword>
<dbReference type="InterPro" id="IPR036047">
    <property type="entry name" value="F-box-like_dom_sf"/>
</dbReference>
<comment type="caution">
    <text evidence="2">The sequence shown here is derived from an EMBL/GenBank/DDBJ whole genome shotgun (WGS) entry which is preliminary data.</text>
</comment>